<name>A0A494XAY0_9BURK</name>
<feature type="compositionally biased region" description="Basic and acidic residues" evidence="1">
    <location>
        <begin position="249"/>
        <end position="262"/>
    </location>
</feature>
<dbReference type="AlphaFoldDB" id="A0A494XAY0"/>
<dbReference type="Gene3D" id="2.30.30.40">
    <property type="entry name" value="SH3 Domains"/>
    <property type="match status" value="1"/>
</dbReference>
<evidence type="ECO:0000259" key="3">
    <source>
        <dbReference type="Pfam" id="PF08239"/>
    </source>
</evidence>
<dbReference type="Pfam" id="PF08239">
    <property type="entry name" value="SH3_3"/>
    <property type="match status" value="1"/>
</dbReference>
<feature type="compositionally biased region" description="Pro residues" evidence="1">
    <location>
        <begin position="153"/>
        <end position="166"/>
    </location>
</feature>
<keyword evidence="2" id="KW-0732">Signal</keyword>
<gene>
    <name evidence="4" type="ORF">D7S89_20720</name>
</gene>
<sequence length="262" mass="27683">MQKHFAMPAIAAGVGLLMLSGTTLAQTQAYTNAPVEIYAGPAPDYPVVAQVPEGTALAVMGCVEDYSWCDVAAPGLRGWVYAEYLSYPYQGAEVPIVTYGATIGLPVVVFSIDSYWGRYYRDRSWYHDESRWAHHQPPSRVARPPEHGEMGRPPGPYPGHAPPPNDRAPGAPVHGGPPQARPQPGLARPMEQPAPHTGGPQPHPGAQPESGPAHSMGGPPTHGGPGAAPMQRGGAEERGGQPRGGEGGGGEHEDHQDHQPNH</sequence>
<evidence type="ECO:0000256" key="1">
    <source>
        <dbReference type="SAM" id="MobiDB-lite"/>
    </source>
</evidence>
<dbReference type="InterPro" id="IPR003646">
    <property type="entry name" value="SH3-like_bac-type"/>
</dbReference>
<accession>A0A494XAY0</accession>
<dbReference type="OrthoDB" id="8854384at2"/>
<protein>
    <submittedName>
        <fullName evidence="4">Peptide-binding protein</fullName>
    </submittedName>
</protein>
<organism evidence="4 5">
    <name type="scientific">Trinickia fusca</name>
    <dbReference type="NCBI Taxonomy" id="2419777"/>
    <lineage>
        <taxon>Bacteria</taxon>
        <taxon>Pseudomonadati</taxon>
        <taxon>Pseudomonadota</taxon>
        <taxon>Betaproteobacteria</taxon>
        <taxon>Burkholderiales</taxon>
        <taxon>Burkholderiaceae</taxon>
        <taxon>Trinickia</taxon>
    </lineage>
</organism>
<comment type="caution">
    <text evidence="4">The sequence shown here is derived from an EMBL/GenBank/DDBJ whole genome shotgun (WGS) entry which is preliminary data.</text>
</comment>
<evidence type="ECO:0000313" key="4">
    <source>
        <dbReference type="EMBL" id="RKP45249.1"/>
    </source>
</evidence>
<dbReference type="RefSeq" id="WP_121280621.1">
    <property type="nucleotide sequence ID" value="NZ_RBZV01000010.1"/>
</dbReference>
<feature type="domain" description="SH3b" evidence="3">
    <location>
        <begin position="36"/>
        <end position="86"/>
    </location>
</feature>
<evidence type="ECO:0000256" key="2">
    <source>
        <dbReference type="SAM" id="SignalP"/>
    </source>
</evidence>
<feature type="region of interest" description="Disordered" evidence="1">
    <location>
        <begin position="130"/>
        <end position="262"/>
    </location>
</feature>
<feature type="signal peptide" evidence="2">
    <location>
        <begin position="1"/>
        <end position="25"/>
    </location>
</feature>
<evidence type="ECO:0000313" key="5">
    <source>
        <dbReference type="Proteomes" id="UP000280434"/>
    </source>
</evidence>
<feature type="chain" id="PRO_5019831485" evidence="2">
    <location>
        <begin position="26"/>
        <end position="262"/>
    </location>
</feature>
<keyword evidence="5" id="KW-1185">Reference proteome</keyword>
<dbReference type="EMBL" id="RBZV01000010">
    <property type="protein sequence ID" value="RKP45249.1"/>
    <property type="molecule type" value="Genomic_DNA"/>
</dbReference>
<proteinExistence type="predicted"/>
<reference evidence="4 5" key="1">
    <citation type="submission" date="2018-10" db="EMBL/GenBank/DDBJ databases">
        <title>Paraburkholderia sp. 7MK8-2, isolated from soil.</title>
        <authorList>
            <person name="Gao Z.-H."/>
            <person name="Qiu L.-H."/>
        </authorList>
    </citation>
    <scope>NUCLEOTIDE SEQUENCE [LARGE SCALE GENOMIC DNA]</scope>
    <source>
        <strain evidence="4 5">7MK8-2</strain>
    </source>
</reference>
<dbReference type="Proteomes" id="UP000280434">
    <property type="component" value="Unassembled WGS sequence"/>
</dbReference>